<reference evidence="2" key="1">
    <citation type="submission" date="2019-08" db="EMBL/GenBank/DDBJ databases">
        <title>The improved chromosome-level genome for the pearl oyster Pinctada fucata martensii using PacBio sequencing and Hi-C.</title>
        <authorList>
            <person name="Zheng Z."/>
        </authorList>
    </citation>
    <scope>NUCLEOTIDE SEQUENCE</scope>
    <source>
        <strain evidence="2">ZZ-2019</strain>
        <tissue evidence="2">Adductor muscle</tissue>
    </source>
</reference>
<dbReference type="PROSITE" id="PS50011">
    <property type="entry name" value="PROTEIN_KINASE_DOM"/>
    <property type="match status" value="1"/>
</dbReference>
<protein>
    <recommendedName>
        <fullName evidence="1">Protein kinase domain-containing protein</fullName>
    </recommendedName>
</protein>
<feature type="non-terminal residue" evidence="2">
    <location>
        <position position="1"/>
    </location>
</feature>
<keyword evidence="3" id="KW-1185">Reference proteome</keyword>
<dbReference type="EMBL" id="VSWD01000011">
    <property type="protein sequence ID" value="KAK3088696.1"/>
    <property type="molecule type" value="Genomic_DNA"/>
</dbReference>
<dbReference type="GO" id="GO:0004672">
    <property type="term" value="F:protein kinase activity"/>
    <property type="evidence" value="ECO:0007669"/>
    <property type="project" value="InterPro"/>
</dbReference>
<dbReference type="Proteomes" id="UP001186944">
    <property type="component" value="Unassembled WGS sequence"/>
</dbReference>
<dbReference type="Gene3D" id="1.10.510.10">
    <property type="entry name" value="Transferase(Phosphotransferase) domain 1"/>
    <property type="match status" value="1"/>
</dbReference>
<evidence type="ECO:0000313" key="3">
    <source>
        <dbReference type="Proteomes" id="UP001186944"/>
    </source>
</evidence>
<dbReference type="Gene3D" id="3.30.200.20">
    <property type="entry name" value="Phosphorylase Kinase, domain 1"/>
    <property type="match status" value="1"/>
</dbReference>
<sequence>ANRIAVPKGDEDLKQKTKFCFDFLKDLKEKGSPSGVTLHQLYAKPNKGKYREGEEYEITKESLGEGNMSAGKILVVKDKTTGKENAMKTVMIADFREDEVQCWIDLNDSGLPPRLYLFHYDSSDNKVKFHMEPLKKAKLLQEVIDEHMGKMWRTNSELVKPFSLCMFDNVLSAIKTMTDKNWTHGDLHGKNIMLDNKMRLRVLDFGRAKPLSVDTTSGKGDNFKMDILEAVRKFTALYLGYEFEDQFDLKANWTQMLSDERLSSVEERSDLFNLIDSALRIQHPSDIPQVKDTIQKMLLDKKRDDIMREVARLLFPEEDLESYSTMDGPRVYVGYTVGNIHYTVGDKPRRYNCVSNSISNIYLSEPQNTVRLSPK</sequence>
<evidence type="ECO:0000313" key="2">
    <source>
        <dbReference type="EMBL" id="KAK3088696.1"/>
    </source>
</evidence>
<dbReference type="GO" id="GO:0005524">
    <property type="term" value="F:ATP binding"/>
    <property type="evidence" value="ECO:0007669"/>
    <property type="project" value="InterPro"/>
</dbReference>
<name>A0AA88XNP5_PINIB</name>
<comment type="caution">
    <text evidence="2">The sequence shown here is derived from an EMBL/GenBank/DDBJ whole genome shotgun (WGS) entry which is preliminary data.</text>
</comment>
<dbReference type="InterPro" id="IPR011009">
    <property type="entry name" value="Kinase-like_dom_sf"/>
</dbReference>
<proteinExistence type="predicted"/>
<dbReference type="InterPro" id="IPR000719">
    <property type="entry name" value="Prot_kinase_dom"/>
</dbReference>
<dbReference type="Pfam" id="PF00069">
    <property type="entry name" value="Pkinase"/>
    <property type="match status" value="1"/>
</dbReference>
<dbReference type="SMART" id="SM00220">
    <property type="entry name" value="S_TKc"/>
    <property type="match status" value="1"/>
</dbReference>
<feature type="domain" description="Protein kinase" evidence="1">
    <location>
        <begin position="59"/>
        <end position="375"/>
    </location>
</feature>
<dbReference type="SUPFAM" id="SSF56112">
    <property type="entry name" value="Protein kinase-like (PK-like)"/>
    <property type="match status" value="1"/>
</dbReference>
<organism evidence="2 3">
    <name type="scientific">Pinctada imbricata</name>
    <name type="common">Atlantic pearl-oyster</name>
    <name type="synonym">Pinctada martensii</name>
    <dbReference type="NCBI Taxonomy" id="66713"/>
    <lineage>
        <taxon>Eukaryota</taxon>
        <taxon>Metazoa</taxon>
        <taxon>Spiralia</taxon>
        <taxon>Lophotrochozoa</taxon>
        <taxon>Mollusca</taxon>
        <taxon>Bivalvia</taxon>
        <taxon>Autobranchia</taxon>
        <taxon>Pteriomorphia</taxon>
        <taxon>Pterioida</taxon>
        <taxon>Pterioidea</taxon>
        <taxon>Pteriidae</taxon>
        <taxon>Pinctada</taxon>
    </lineage>
</organism>
<dbReference type="AlphaFoldDB" id="A0AA88XNP5"/>
<accession>A0AA88XNP5</accession>
<evidence type="ECO:0000259" key="1">
    <source>
        <dbReference type="PROSITE" id="PS50011"/>
    </source>
</evidence>
<gene>
    <name evidence="2" type="ORF">FSP39_022492</name>
</gene>